<gene>
    <name evidence="1" type="ORF">EP073_12820</name>
</gene>
<dbReference type="Proteomes" id="UP000287502">
    <property type="component" value="Chromosome"/>
</dbReference>
<evidence type="ECO:0000313" key="2">
    <source>
        <dbReference type="Proteomes" id="UP000287502"/>
    </source>
</evidence>
<dbReference type="KEGG" id="gtl:EP073_12820"/>
<dbReference type="OrthoDB" id="9963630at2"/>
<dbReference type="AlphaFoldDB" id="A0A3R5V0K6"/>
<evidence type="ECO:0000313" key="1">
    <source>
        <dbReference type="EMBL" id="QAR34255.1"/>
    </source>
</evidence>
<keyword evidence="2" id="KW-1185">Reference proteome</keyword>
<dbReference type="RefSeq" id="WP_128467560.1">
    <property type="nucleotide sequence ID" value="NZ_CP035108.1"/>
</dbReference>
<reference evidence="1 2" key="1">
    <citation type="submission" date="2019-01" db="EMBL/GenBank/DDBJ databases">
        <title>Geovibrio thiophilus DSM 11263, complete genome.</title>
        <authorList>
            <person name="Spring S."/>
            <person name="Bunk B."/>
            <person name="Sproer C."/>
        </authorList>
    </citation>
    <scope>NUCLEOTIDE SEQUENCE [LARGE SCALE GENOMIC DNA]</scope>
    <source>
        <strain evidence="1 2">DSM 11263</strain>
    </source>
</reference>
<proteinExistence type="predicted"/>
<dbReference type="EMBL" id="CP035108">
    <property type="protein sequence ID" value="QAR34255.1"/>
    <property type="molecule type" value="Genomic_DNA"/>
</dbReference>
<name>A0A3R5V0K6_9BACT</name>
<organism evidence="1 2">
    <name type="scientific">Geovibrio thiophilus</name>
    <dbReference type="NCBI Taxonomy" id="139438"/>
    <lineage>
        <taxon>Bacteria</taxon>
        <taxon>Pseudomonadati</taxon>
        <taxon>Deferribacterota</taxon>
        <taxon>Deferribacteres</taxon>
        <taxon>Deferribacterales</taxon>
        <taxon>Geovibrionaceae</taxon>
        <taxon>Geovibrio</taxon>
    </lineage>
</organism>
<protein>
    <submittedName>
        <fullName evidence="1">Uncharacterized protein</fullName>
    </submittedName>
</protein>
<sequence>MERRDCELTFDERKALETEVFSKLSCSGWIIRFLKLVIPSLVFIISCTTAAPVQQAVVTQKNLFTGSSYLQELKAELHASDSTSEFEAAMPESGLLLGALVGFDKKKHLG</sequence>
<accession>A0A3R5V0K6</accession>